<keyword evidence="10" id="KW-0472">Membrane</keyword>
<evidence type="ECO:0000256" key="7">
    <source>
        <dbReference type="ARBA" id="ARBA00022771"/>
    </source>
</evidence>
<keyword evidence="8" id="KW-0833">Ubl conjugation pathway</keyword>
<evidence type="ECO:0000256" key="12">
    <source>
        <dbReference type="SAM" id="Coils"/>
    </source>
</evidence>
<protein>
    <recommendedName>
        <fullName evidence="4">RING-type E3 ubiquitin transferase</fullName>
        <ecNumber evidence="4">2.3.2.27</ecNumber>
    </recommendedName>
</protein>
<proteinExistence type="predicted"/>
<comment type="catalytic activity">
    <reaction evidence="1">
        <text>S-ubiquitinyl-[E2 ubiquitin-conjugating enzyme]-L-cysteine + [acceptor protein]-L-lysine = [E2 ubiquitin-conjugating enzyme]-L-cysteine + N(6)-ubiquitinyl-[acceptor protein]-L-lysine.</text>
        <dbReference type="EC" id="2.3.2.27"/>
    </reaction>
</comment>
<dbReference type="PANTHER" id="PTHR12313">
    <property type="entry name" value="E3 UBIQUITIN-PROTEIN LIGASE RNF5-RELATED"/>
    <property type="match status" value="1"/>
</dbReference>
<dbReference type="InterPro" id="IPR013083">
    <property type="entry name" value="Znf_RING/FYVE/PHD"/>
</dbReference>
<dbReference type="SUPFAM" id="SSF57850">
    <property type="entry name" value="RING/U-box"/>
    <property type="match status" value="1"/>
</dbReference>
<keyword evidence="9" id="KW-0862">Zinc</keyword>
<organism evidence="15 16">
    <name type="scientific">Ceratodon purpureus</name>
    <name type="common">Fire moss</name>
    <name type="synonym">Dicranum purpureum</name>
    <dbReference type="NCBI Taxonomy" id="3225"/>
    <lineage>
        <taxon>Eukaryota</taxon>
        <taxon>Viridiplantae</taxon>
        <taxon>Streptophyta</taxon>
        <taxon>Embryophyta</taxon>
        <taxon>Bryophyta</taxon>
        <taxon>Bryophytina</taxon>
        <taxon>Bryopsida</taxon>
        <taxon>Dicranidae</taxon>
        <taxon>Pseudoditrichales</taxon>
        <taxon>Ditrichaceae</taxon>
        <taxon>Ceratodon</taxon>
    </lineage>
</organism>
<dbReference type="InterPro" id="IPR001841">
    <property type="entry name" value="Znf_RING"/>
</dbReference>
<accession>A0A8T0H3G2</accession>
<gene>
    <name evidence="15" type="ORF">KC19_8G147600</name>
</gene>
<feature type="domain" description="RING-type" evidence="14">
    <location>
        <begin position="22"/>
        <end position="61"/>
    </location>
</feature>
<evidence type="ECO:0000256" key="5">
    <source>
        <dbReference type="ARBA" id="ARBA00022679"/>
    </source>
</evidence>
<evidence type="ECO:0000256" key="11">
    <source>
        <dbReference type="PROSITE-ProRule" id="PRU00175"/>
    </source>
</evidence>
<dbReference type="SMART" id="SM00184">
    <property type="entry name" value="RING"/>
    <property type="match status" value="1"/>
</dbReference>
<evidence type="ECO:0000256" key="10">
    <source>
        <dbReference type="ARBA" id="ARBA00023136"/>
    </source>
</evidence>
<evidence type="ECO:0000256" key="4">
    <source>
        <dbReference type="ARBA" id="ARBA00012483"/>
    </source>
</evidence>
<name>A0A8T0H3G2_CERPU</name>
<dbReference type="PROSITE" id="PS00518">
    <property type="entry name" value="ZF_RING_1"/>
    <property type="match status" value="1"/>
</dbReference>
<evidence type="ECO:0000256" key="2">
    <source>
        <dbReference type="ARBA" id="ARBA00004308"/>
    </source>
</evidence>
<evidence type="ECO:0000313" key="16">
    <source>
        <dbReference type="Proteomes" id="UP000822688"/>
    </source>
</evidence>
<evidence type="ECO:0000256" key="3">
    <source>
        <dbReference type="ARBA" id="ARBA00004906"/>
    </source>
</evidence>
<dbReference type="InterPro" id="IPR018957">
    <property type="entry name" value="Znf_C3HC4_RING-type"/>
</dbReference>
<keyword evidence="6" id="KW-0479">Metal-binding</keyword>
<dbReference type="Gene3D" id="3.30.40.10">
    <property type="entry name" value="Zinc/RING finger domain, C3HC4 (zinc finger)"/>
    <property type="match status" value="1"/>
</dbReference>
<dbReference type="PROSITE" id="PS50089">
    <property type="entry name" value="ZF_RING_2"/>
    <property type="match status" value="1"/>
</dbReference>
<feature type="coiled-coil region" evidence="12">
    <location>
        <begin position="142"/>
        <end position="173"/>
    </location>
</feature>
<evidence type="ECO:0000256" key="1">
    <source>
        <dbReference type="ARBA" id="ARBA00000900"/>
    </source>
</evidence>
<dbReference type="EC" id="2.3.2.27" evidence="4"/>
<dbReference type="GO" id="GO:0061630">
    <property type="term" value="F:ubiquitin protein ligase activity"/>
    <property type="evidence" value="ECO:0007669"/>
    <property type="project" value="UniProtKB-EC"/>
</dbReference>
<evidence type="ECO:0000256" key="13">
    <source>
        <dbReference type="SAM" id="MobiDB-lite"/>
    </source>
</evidence>
<dbReference type="InterPro" id="IPR017907">
    <property type="entry name" value="Znf_RING_CS"/>
</dbReference>
<sequence>MEMGQGSAHKHQAEFPRSILECQICLAPPTKPVATSCGHLFCWPCLFRWIQDEPKPCPVCRTMVTIDINITPIYGSHEEGSTDAGCSDPDQGGNSDGVIPPRPNPPTRTINIRIDTGSDQIISLAATSEQIINGSLLAVNTLMEVNHRNERARRELRAALEIERARVHMLRRERRHLTAGLNYLRRRNYALIHEAGQRVRRQGEERQAFLNWVRNSARQHFARFEEQLVASQYVNDHQQ</sequence>
<keyword evidence="5" id="KW-0808">Transferase</keyword>
<dbReference type="Pfam" id="PF00097">
    <property type="entry name" value="zf-C3HC4"/>
    <property type="match status" value="1"/>
</dbReference>
<feature type="region of interest" description="Disordered" evidence="13">
    <location>
        <begin position="78"/>
        <end position="107"/>
    </location>
</feature>
<evidence type="ECO:0000313" key="15">
    <source>
        <dbReference type="EMBL" id="KAG0564884.1"/>
    </source>
</evidence>
<keyword evidence="12" id="KW-0175">Coiled coil</keyword>
<dbReference type="EMBL" id="CM026429">
    <property type="protein sequence ID" value="KAG0564884.1"/>
    <property type="molecule type" value="Genomic_DNA"/>
</dbReference>
<dbReference type="GO" id="GO:0005783">
    <property type="term" value="C:endoplasmic reticulum"/>
    <property type="evidence" value="ECO:0007669"/>
    <property type="project" value="InterPro"/>
</dbReference>
<comment type="pathway">
    <text evidence="3">Protein modification; protein ubiquitination.</text>
</comment>
<evidence type="ECO:0000256" key="8">
    <source>
        <dbReference type="ARBA" id="ARBA00022786"/>
    </source>
</evidence>
<dbReference type="Proteomes" id="UP000822688">
    <property type="component" value="Chromosome 8"/>
</dbReference>
<comment type="subcellular location">
    <subcellularLocation>
        <location evidence="2">Endomembrane system</location>
    </subcellularLocation>
</comment>
<dbReference type="GO" id="GO:0006511">
    <property type="term" value="P:ubiquitin-dependent protein catabolic process"/>
    <property type="evidence" value="ECO:0007669"/>
    <property type="project" value="InterPro"/>
</dbReference>
<comment type="caution">
    <text evidence="15">The sequence shown here is derived from an EMBL/GenBank/DDBJ whole genome shotgun (WGS) entry which is preliminary data.</text>
</comment>
<dbReference type="InterPro" id="IPR045103">
    <property type="entry name" value="RNF5/RNF185-like"/>
</dbReference>
<evidence type="ECO:0000256" key="9">
    <source>
        <dbReference type="ARBA" id="ARBA00022833"/>
    </source>
</evidence>
<dbReference type="AlphaFoldDB" id="A0A8T0H3G2"/>
<reference evidence="15" key="1">
    <citation type="submission" date="2020-06" db="EMBL/GenBank/DDBJ databases">
        <title>WGS assembly of Ceratodon purpureus strain R40.</title>
        <authorList>
            <person name="Carey S.B."/>
            <person name="Jenkins J."/>
            <person name="Shu S."/>
            <person name="Lovell J.T."/>
            <person name="Sreedasyam A."/>
            <person name="Maumus F."/>
            <person name="Tiley G.P."/>
            <person name="Fernandez-Pozo N."/>
            <person name="Barry K."/>
            <person name="Chen C."/>
            <person name="Wang M."/>
            <person name="Lipzen A."/>
            <person name="Daum C."/>
            <person name="Saski C.A."/>
            <person name="Payton A.C."/>
            <person name="Mcbreen J.C."/>
            <person name="Conrad R.E."/>
            <person name="Kollar L.M."/>
            <person name="Olsson S."/>
            <person name="Huttunen S."/>
            <person name="Landis J.B."/>
            <person name="Wickett N.J."/>
            <person name="Johnson M.G."/>
            <person name="Rensing S.A."/>
            <person name="Grimwood J."/>
            <person name="Schmutz J."/>
            <person name="Mcdaniel S.F."/>
        </authorList>
    </citation>
    <scope>NUCLEOTIDE SEQUENCE</scope>
    <source>
        <strain evidence="15">R40</strain>
    </source>
</reference>
<evidence type="ECO:0000256" key="6">
    <source>
        <dbReference type="ARBA" id="ARBA00022723"/>
    </source>
</evidence>
<dbReference type="GO" id="GO:0008270">
    <property type="term" value="F:zinc ion binding"/>
    <property type="evidence" value="ECO:0007669"/>
    <property type="project" value="UniProtKB-KW"/>
</dbReference>
<evidence type="ECO:0000259" key="14">
    <source>
        <dbReference type="PROSITE" id="PS50089"/>
    </source>
</evidence>
<keyword evidence="7 11" id="KW-0863">Zinc-finger</keyword>
<keyword evidence="16" id="KW-1185">Reference proteome</keyword>